<dbReference type="SUPFAM" id="SSF55874">
    <property type="entry name" value="ATPase domain of HSP90 chaperone/DNA topoisomerase II/histidine kinase"/>
    <property type="match status" value="1"/>
</dbReference>
<keyword evidence="1" id="KW-0808">Transferase</keyword>
<reference evidence="3 4" key="1">
    <citation type="submission" date="2024-06" db="EMBL/GenBank/DDBJ databases">
        <title>The Natural Products Discovery Center: Release of the First 8490 Sequenced Strains for Exploring Actinobacteria Biosynthetic Diversity.</title>
        <authorList>
            <person name="Kalkreuter E."/>
            <person name="Kautsar S.A."/>
            <person name="Yang D."/>
            <person name="Bader C.D."/>
            <person name="Teijaro C.N."/>
            <person name="Fluegel L."/>
            <person name="Davis C.M."/>
            <person name="Simpson J.R."/>
            <person name="Lauterbach L."/>
            <person name="Steele A.D."/>
            <person name="Gui C."/>
            <person name="Meng S."/>
            <person name="Li G."/>
            <person name="Viehrig K."/>
            <person name="Ye F."/>
            <person name="Su P."/>
            <person name="Kiefer A.F."/>
            <person name="Nichols A."/>
            <person name="Cepeda A.J."/>
            <person name="Yan W."/>
            <person name="Fan B."/>
            <person name="Jiang Y."/>
            <person name="Adhikari A."/>
            <person name="Zheng C.-J."/>
            <person name="Schuster L."/>
            <person name="Cowan T.M."/>
            <person name="Smanski M.J."/>
            <person name="Chevrette M.G."/>
            <person name="De Carvalho L.P.S."/>
            <person name="Shen B."/>
        </authorList>
    </citation>
    <scope>NUCLEOTIDE SEQUENCE [LARGE SCALE GENOMIC DNA]</scope>
    <source>
        <strain evidence="3 4">NPDC000234</strain>
    </source>
</reference>
<dbReference type="EMBL" id="JBEPEK010000043">
    <property type="protein sequence ID" value="MER7179528.1"/>
    <property type="molecule type" value="Genomic_DNA"/>
</dbReference>
<keyword evidence="1" id="KW-0418">Kinase</keyword>
<feature type="domain" description="Histidine kinase/HSP90-like ATPase" evidence="2">
    <location>
        <begin position="54"/>
        <end position="127"/>
    </location>
</feature>
<dbReference type="InterPro" id="IPR036890">
    <property type="entry name" value="HATPase_C_sf"/>
</dbReference>
<keyword evidence="1" id="KW-0723">Serine/threonine-protein kinase</keyword>
<dbReference type="PANTHER" id="PTHR35526">
    <property type="entry name" value="ANTI-SIGMA-F FACTOR RSBW-RELATED"/>
    <property type="match status" value="1"/>
</dbReference>
<dbReference type="InterPro" id="IPR003594">
    <property type="entry name" value="HATPase_dom"/>
</dbReference>
<dbReference type="Pfam" id="PF13581">
    <property type="entry name" value="HATPase_c_2"/>
    <property type="match status" value="1"/>
</dbReference>
<evidence type="ECO:0000259" key="2">
    <source>
        <dbReference type="Pfam" id="PF13581"/>
    </source>
</evidence>
<keyword evidence="3" id="KW-0067">ATP-binding</keyword>
<sequence>MELKPARSRSFRSSTPKRSWRPVGFLTGCRLLAVTHTGPSVLAAHDLSALTPTAELVAAEFLANAHLHTADPYALRLRRSEEGRLRVAVWDSDPRVPPGFAAGAGSVGGDAESGRGLYLVQACADSWGVSALREPGAARDGKLLWAECQSDGLA</sequence>
<evidence type="ECO:0000313" key="4">
    <source>
        <dbReference type="Proteomes" id="UP001474181"/>
    </source>
</evidence>
<comment type="caution">
    <text evidence="3">The sequence shown here is derived from an EMBL/GenBank/DDBJ whole genome shotgun (WGS) entry which is preliminary data.</text>
</comment>
<accession>A0ABV1WRP5</accession>
<dbReference type="Gene3D" id="3.30.565.10">
    <property type="entry name" value="Histidine kinase-like ATPase, C-terminal domain"/>
    <property type="match status" value="1"/>
</dbReference>
<dbReference type="InterPro" id="IPR050267">
    <property type="entry name" value="Anti-sigma-factor_SerPK"/>
</dbReference>
<evidence type="ECO:0000313" key="3">
    <source>
        <dbReference type="EMBL" id="MER7179528.1"/>
    </source>
</evidence>
<keyword evidence="4" id="KW-1185">Reference proteome</keyword>
<evidence type="ECO:0000256" key="1">
    <source>
        <dbReference type="ARBA" id="ARBA00022527"/>
    </source>
</evidence>
<name>A0ABV1WRP5_9ACTN</name>
<dbReference type="Proteomes" id="UP001474181">
    <property type="component" value="Unassembled WGS sequence"/>
</dbReference>
<organism evidence="3 4">
    <name type="scientific">Streptomyces hyaluromycini</name>
    <dbReference type="NCBI Taxonomy" id="1377993"/>
    <lineage>
        <taxon>Bacteria</taxon>
        <taxon>Bacillati</taxon>
        <taxon>Actinomycetota</taxon>
        <taxon>Actinomycetes</taxon>
        <taxon>Kitasatosporales</taxon>
        <taxon>Streptomycetaceae</taxon>
        <taxon>Streptomyces</taxon>
    </lineage>
</organism>
<protein>
    <submittedName>
        <fullName evidence="3">ATP-binding protein</fullName>
    </submittedName>
</protein>
<gene>
    <name evidence="3" type="ORF">ABT404_08600</name>
</gene>
<dbReference type="GO" id="GO:0005524">
    <property type="term" value="F:ATP binding"/>
    <property type="evidence" value="ECO:0007669"/>
    <property type="project" value="UniProtKB-KW"/>
</dbReference>
<proteinExistence type="predicted"/>
<keyword evidence="3" id="KW-0547">Nucleotide-binding</keyword>
<dbReference type="PANTHER" id="PTHR35526:SF3">
    <property type="entry name" value="ANTI-SIGMA-F FACTOR RSBW"/>
    <property type="match status" value="1"/>
</dbReference>
<dbReference type="CDD" id="cd16936">
    <property type="entry name" value="HATPase_RsbW-like"/>
    <property type="match status" value="1"/>
</dbReference>
<dbReference type="RefSeq" id="WP_350778800.1">
    <property type="nucleotide sequence ID" value="NZ_JBEPEK010000043.1"/>
</dbReference>